<comment type="caution">
    <text evidence="8">The sequence shown here is derived from an EMBL/GenBank/DDBJ whole genome shotgun (WGS) entry which is preliminary data.</text>
</comment>
<feature type="domain" description="Integrase catalytic" evidence="7">
    <location>
        <begin position="296"/>
        <end position="374"/>
    </location>
</feature>
<dbReference type="EMBL" id="BQXS01000884">
    <property type="protein sequence ID" value="GKT29538.1"/>
    <property type="molecule type" value="Genomic_DNA"/>
</dbReference>
<name>A0ABQ5KAF4_9EUKA</name>
<keyword evidence="6" id="KW-0695">RNA-directed DNA polymerase</keyword>
<dbReference type="InterPro" id="IPR043502">
    <property type="entry name" value="DNA/RNA_pol_sf"/>
</dbReference>
<organism evidence="8 9">
    <name type="scientific">Aduncisulcus paluster</name>
    <dbReference type="NCBI Taxonomy" id="2918883"/>
    <lineage>
        <taxon>Eukaryota</taxon>
        <taxon>Metamonada</taxon>
        <taxon>Carpediemonas-like organisms</taxon>
        <taxon>Aduncisulcus</taxon>
    </lineage>
</organism>
<evidence type="ECO:0000256" key="5">
    <source>
        <dbReference type="ARBA" id="ARBA00022801"/>
    </source>
</evidence>
<dbReference type="Pfam" id="PF17917">
    <property type="entry name" value="RT_RNaseH"/>
    <property type="match status" value="1"/>
</dbReference>
<evidence type="ECO:0000259" key="7">
    <source>
        <dbReference type="PROSITE" id="PS50994"/>
    </source>
</evidence>
<evidence type="ECO:0000256" key="3">
    <source>
        <dbReference type="ARBA" id="ARBA00022722"/>
    </source>
</evidence>
<dbReference type="Pfam" id="PF17921">
    <property type="entry name" value="Integrase_H2C2"/>
    <property type="match status" value="1"/>
</dbReference>
<dbReference type="PANTHER" id="PTHR37984:SF5">
    <property type="entry name" value="PROTEIN NYNRIN-LIKE"/>
    <property type="match status" value="1"/>
</dbReference>
<dbReference type="InterPro" id="IPR041373">
    <property type="entry name" value="RT_RNaseH"/>
</dbReference>
<dbReference type="InterPro" id="IPR036397">
    <property type="entry name" value="RNaseH_sf"/>
</dbReference>
<dbReference type="PROSITE" id="PS50994">
    <property type="entry name" value="INTEGRASE"/>
    <property type="match status" value="1"/>
</dbReference>
<gene>
    <name evidence="8" type="ORF">ADUPG1_001218</name>
</gene>
<evidence type="ECO:0000313" key="8">
    <source>
        <dbReference type="EMBL" id="GKT29538.1"/>
    </source>
</evidence>
<dbReference type="InterPro" id="IPR041588">
    <property type="entry name" value="Integrase_H2C2"/>
</dbReference>
<dbReference type="SUPFAM" id="SSF53098">
    <property type="entry name" value="Ribonuclease H-like"/>
    <property type="match status" value="1"/>
</dbReference>
<evidence type="ECO:0000256" key="4">
    <source>
        <dbReference type="ARBA" id="ARBA00022759"/>
    </source>
</evidence>
<dbReference type="Proteomes" id="UP001057375">
    <property type="component" value="Unassembled WGS sequence"/>
</dbReference>
<dbReference type="SUPFAM" id="SSF56672">
    <property type="entry name" value="DNA/RNA polymerases"/>
    <property type="match status" value="1"/>
</dbReference>
<keyword evidence="4" id="KW-0255">Endonuclease</keyword>
<dbReference type="PANTHER" id="PTHR37984">
    <property type="entry name" value="PROTEIN CBG26694"/>
    <property type="match status" value="1"/>
</dbReference>
<dbReference type="Gene3D" id="3.30.420.10">
    <property type="entry name" value="Ribonuclease H-like superfamily/Ribonuclease H"/>
    <property type="match status" value="1"/>
</dbReference>
<sequence length="374" mass="42814">FIPNYAKKAAPIQALTRKSVMFNWDDIVQKRFEEIKNDIRERTLLAFIDYDKNIIMQTDASDNAIGGVLLQEDSEGRIEPITFISKVLSERESRWTTNEKEAYAVKYCIEKCEHYLRGCKFTLHTDHANLLWMSAAKSRKVQRWWTFLAEFEFDIVHIKGSSNVVADALSRVGVCLKLRKLCINTTPLLDKIKECQPLFTESERKAYDLIDGFFVDKHHRRVIPKKARTVMKEAFDLFHSATAGHHGAMMTQFKINEEGITWASIANDIRTWISSCVTCKKIKASPKKSITRFRTQAEEPFHTICVDTMGPFPTSASGYKHILVIVDKFTRWVELKALKTLETAEATSAIMNRVVARFGLPMNIVSDGAKQFSC</sequence>
<protein>
    <submittedName>
        <fullName evidence="8">DDE-type integrase/transposase/recombinase</fullName>
    </submittedName>
</protein>
<evidence type="ECO:0000256" key="6">
    <source>
        <dbReference type="ARBA" id="ARBA00022918"/>
    </source>
</evidence>
<keyword evidence="2" id="KW-0548">Nucleotidyltransferase</keyword>
<evidence type="ECO:0000313" key="9">
    <source>
        <dbReference type="Proteomes" id="UP001057375"/>
    </source>
</evidence>
<dbReference type="CDD" id="cd09274">
    <property type="entry name" value="RNase_HI_RT_Ty3"/>
    <property type="match status" value="1"/>
</dbReference>
<dbReference type="InterPro" id="IPR050951">
    <property type="entry name" value="Retrovirus_Pol_polyprotein"/>
</dbReference>
<keyword evidence="9" id="KW-1185">Reference proteome</keyword>
<feature type="non-terminal residue" evidence="8">
    <location>
        <position position="1"/>
    </location>
</feature>
<dbReference type="InterPro" id="IPR001584">
    <property type="entry name" value="Integrase_cat-core"/>
</dbReference>
<accession>A0ABQ5KAF4</accession>
<dbReference type="Pfam" id="PF00665">
    <property type="entry name" value="rve"/>
    <property type="match status" value="1"/>
</dbReference>
<dbReference type="Gene3D" id="1.10.340.70">
    <property type="match status" value="1"/>
</dbReference>
<keyword evidence="1" id="KW-0808">Transferase</keyword>
<evidence type="ECO:0000256" key="1">
    <source>
        <dbReference type="ARBA" id="ARBA00022679"/>
    </source>
</evidence>
<evidence type="ECO:0000256" key="2">
    <source>
        <dbReference type="ARBA" id="ARBA00022695"/>
    </source>
</evidence>
<dbReference type="InterPro" id="IPR012337">
    <property type="entry name" value="RNaseH-like_sf"/>
</dbReference>
<feature type="non-terminal residue" evidence="8">
    <location>
        <position position="374"/>
    </location>
</feature>
<reference evidence="8" key="1">
    <citation type="submission" date="2022-03" db="EMBL/GenBank/DDBJ databases">
        <title>Draft genome sequence of Aduncisulcus paluster, a free-living microaerophilic Fornicata.</title>
        <authorList>
            <person name="Yuyama I."/>
            <person name="Kume K."/>
            <person name="Tamura T."/>
            <person name="Inagaki Y."/>
            <person name="Hashimoto T."/>
        </authorList>
    </citation>
    <scope>NUCLEOTIDE SEQUENCE</scope>
    <source>
        <strain evidence="8">NY0171</strain>
    </source>
</reference>
<keyword evidence="5" id="KW-0378">Hydrolase</keyword>
<proteinExistence type="predicted"/>
<keyword evidence="3" id="KW-0540">Nuclease</keyword>
<dbReference type="Gene3D" id="3.10.20.370">
    <property type="match status" value="1"/>
</dbReference>